<feature type="domain" description="C2" evidence="3">
    <location>
        <begin position="1"/>
        <end position="67"/>
    </location>
</feature>
<evidence type="ECO:0000256" key="2">
    <source>
        <dbReference type="ARBA" id="ARBA00022753"/>
    </source>
</evidence>
<evidence type="ECO:0000259" key="3">
    <source>
        <dbReference type="PROSITE" id="PS50004"/>
    </source>
</evidence>
<proteinExistence type="predicted"/>
<name>A0A9P0F526_BEMTA</name>
<evidence type="ECO:0000256" key="1">
    <source>
        <dbReference type="ARBA" id="ARBA00004172"/>
    </source>
</evidence>
<gene>
    <name evidence="4" type="ORF">BEMITA_LOCUS11013</name>
</gene>
<dbReference type="PANTHER" id="PTHR15746:SF23">
    <property type="entry name" value="RAB11 INTERACTING PROTEIN, ISOFORM A"/>
    <property type="match status" value="1"/>
</dbReference>
<dbReference type="InterPro" id="IPR000008">
    <property type="entry name" value="C2_dom"/>
</dbReference>
<dbReference type="PROSITE" id="PS50004">
    <property type="entry name" value="C2"/>
    <property type="match status" value="1"/>
</dbReference>
<keyword evidence="2" id="KW-0967">Endosome</keyword>
<organism evidence="4 5">
    <name type="scientific">Bemisia tabaci</name>
    <name type="common">Sweetpotato whitefly</name>
    <name type="synonym">Aleurodes tabaci</name>
    <dbReference type="NCBI Taxonomy" id="7038"/>
    <lineage>
        <taxon>Eukaryota</taxon>
        <taxon>Metazoa</taxon>
        <taxon>Ecdysozoa</taxon>
        <taxon>Arthropoda</taxon>
        <taxon>Hexapoda</taxon>
        <taxon>Insecta</taxon>
        <taxon>Pterygota</taxon>
        <taxon>Neoptera</taxon>
        <taxon>Paraneoptera</taxon>
        <taxon>Hemiptera</taxon>
        <taxon>Sternorrhyncha</taxon>
        <taxon>Aleyrodoidea</taxon>
        <taxon>Aleyrodidae</taxon>
        <taxon>Aleyrodinae</taxon>
        <taxon>Bemisia</taxon>
    </lineage>
</organism>
<accession>A0A9P0F526</accession>
<reference evidence="4" key="1">
    <citation type="submission" date="2021-12" db="EMBL/GenBank/DDBJ databases">
        <authorList>
            <person name="King R."/>
        </authorList>
    </citation>
    <scope>NUCLEOTIDE SEQUENCE</scope>
</reference>
<dbReference type="Pfam" id="PF00168">
    <property type="entry name" value="C2"/>
    <property type="match status" value="1"/>
</dbReference>
<evidence type="ECO:0000313" key="4">
    <source>
        <dbReference type="EMBL" id="CAH0392500.1"/>
    </source>
</evidence>
<dbReference type="Proteomes" id="UP001152759">
    <property type="component" value="Chromosome 6"/>
</dbReference>
<protein>
    <recommendedName>
        <fullName evidence="3">C2 domain-containing protein</fullName>
    </recommendedName>
</protein>
<dbReference type="EMBL" id="OU963867">
    <property type="protein sequence ID" value="CAH0392500.1"/>
    <property type="molecule type" value="Genomic_DNA"/>
</dbReference>
<dbReference type="GO" id="GO:0045055">
    <property type="term" value="P:regulated exocytosis"/>
    <property type="evidence" value="ECO:0007669"/>
    <property type="project" value="TreeGrafter"/>
</dbReference>
<keyword evidence="5" id="KW-1185">Reference proteome</keyword>
<dbReference type="PANTHER" id="PTHR15746">
    <property type="entry name" value="RAB11-RELATED"/>
    <property type="match status" value="1"/>
</dbReference>
<comment type="subcellular location">
    <subcellularLocation>
        <location evidence="1">Recycling endosome</location>
    </subcellularLocation>
</comment>
<dbReference type="GO" id="GO:0055037">
    <property type="term" value="C:recycling endosome"/>
    <property type="evidence" value="ECO:0007669"/>
    <property type="project" value="UniProtKB-SubCell"/>
</dbReference>
<dbReference type="Gene3D" id="2.60.40.150">
    <property type="entry name" value="C2 domain"/>
    <property type="match status" value="1"/>
</dbReference>
<evidence type="ECO:0000313" key="5">
    <source>
        <dbReference type="Proteomes" id="UP001152759"/>
    </source>
</evidence>
<dbReference type="AlphaFoldDB" id="A0A9P0F526"/>
<dbReference type="SUPFAM" id="SSF49562">
    <property type="entry name" value="C2 domain (Calcium/lipid-binding domain, CaLB)"/>
    <property type="match status" value="1"/>
</dbReference>
<dbReference type="InterPro" id="IPR035892">
    <property type="entry name" value="C2_domain_sf"/>
</dbReference>
<sequence length="67" mass="7751">MESKKSGRMWSPTHVQVTVQRARNLLTKGKHGTNNCFVVIALDKEKYQTSVKEKATDTVEWREKCEL</sequence>
<dbReference type="GO" id="GO:0031267">
    <property type="term" value="F:small GTPase binding"/>
    <property type="evidence" value="ECO:0007669"/>
    <property type="project" value="InterPro"/>
</dbReference>
<dbReference type="InterPro" id="IPR037789">
    <property type="entry name" value="FIP_classI"/>
</dbReference>